<dbReference type="GO" id="GO:0061630">
    <property type="term" value="F:ubiquitin protein ligase activity"/>
    <property type="evidence" value="ECO:0007669"/>
    <property type="project" value="InterPro"/>
</dbReference>
<dbReference type="SUPFAM" id="SSF57850">
    <property type="entry name" value="RING/U-box"/>
    <property type="match status" value="1"/>
</dbReference>
<dbReference type="InterPro" id="IPR045185">
    <property type="entry name" value="PUB22/23/24-like"/>
</dbReference>
<comment type="caution">
    <text evidence="2">The sequence shown here is derived from an EMBL/GenBank/DDBJ whole genome shotgun (WGS) entry which is preliminary data.</text>
</comment>
<proteinExistence type="predicted"/>
<dbReference type="Gene3D" id="3.30.40.10">
    <property type="entry name" value="Zinc/RING finger domain, C3HC4 (zinc finger)"/>
    <property type="match status" value="1"/>
</dbReference>
<accession>A0AAV1HQG3</accession>
<dbReference type="InterPro" id="IPR013083">
    <property type="entry name" value="Znf_RING/FYVE/PHD"/>
</dbReference>
<dbReference type="PANTHER" id="PTHR22849">
    <property type="entry name" value="WDSAM1 PROTEIN"/>
    <property type="match status" value="1"/>
</dbReference>
<feature type="domain" description="U-box" evidence="1">
    <location>
        <begin position="57"/>
        <end position="133"/>
    </location>
</feature>
<name>A0AAV1HQG3_9CHLO</name>
<dbReference type="GO" id="GO:0016567">
    <property type="term" value="P:protein ubiquitination"/>
    <property type="evidence" value="ECO:0007669"/>
    <property type="project" value="InterPro"/>
</dbReference>
<evidence type="ECO:0000313" key="3">
    <source>
        <dbReference type="Proteomes" id="UP001314263"/>
    </source>
</evidence>
<dbReference type="Proteomes" id="UP001314263">
    <property type="component" value="Unassembled WGS sequence"/>
</dbReference>
<reference evidence="2 3" key="1">
    <citation type="submission" date="2023-10" db="EMBL/GenBank/DDBJ databases">
        <authorList>
            <person name="Maclean D."/>
            <person name="Macfadyen A."/>
        </authorList>
    </citation>
    <scope>NUCLEOTIDE SEQUENCE [LARGE SCALE GENOMIC DNA]</scope>
</reference>
<gene>
    <name evidence="2" type="ORF">CVIRNUC_000092</name>
</gene>
<dbReference type="InterPro" id="IPR003613">
    <property type="entry name" value="Ubox_domain"/>
</dbReference>
<evidence type="ECO:0000313" key="2">
    <source>
        <dbReference type="EMBL" id="CAK0732154.1"/>
    </source>
</evidence>
<keyword evidence="3" id="KW-1185">Reference proteome</keyword>
<dbReference type="Pfam" id="PF04564">
    <property type="entry name" value="U-box"/>
    <property type="match status" value="1"/>
</dbReference>
<evidence type="ECO:0000259" key="1">
    <source>
        <dbReference type="PROSITE" id="PS51698"/>
    </source>
</evidence>
<dbReference type="AlphaFoldDB" id="A0AAV1HQG3"/>
<sequence>MYLAHMAAKRCPPGVDWRLDQTAKTLLAQPKASPNPAAGRRSVSFELDMTMLAGLPAPPEEFICPLSQCLMTEPVTLINTGVTLQRSSAQKWFRTRSNFCPVTGQPIHGWVVMQTNYELRALIEQWAAKQGVDLEALDRPAKLMTSRSLPL</sequence>
<dbReference type="EMBL" id="CAUYUE010000001">
    <property type="protein sequence ID" value="CAK0732154.1"/>
    <property type="molecule type" value="Genomic_DNA"/>
</dbReference>
<organism evidence="2 3">
    <name type="scientific">Coccomyxa viridis</name>
    <dbReference type="NCBI Taxonomy" id="1274662"/>
    <lineage>
        <taxon>Eukaryota</taxon>
        <taxon>Viridiplantae</taxon>
        <taxon>Chlorophyta</taxon>
        <taxon>core chlorophytes</taxon>
        <taxon>Trebouxiophyceae</taxon>
        <taxon>Trebouxiophyceae incertae sedis</taxon>
        <taxon>Coccomyxaceae</taxon>
        <taxon>Coccomyxa</taxon>
    </lineage>
</organism>
<dbReference type="PANTHER" id="PTHR22849:SF164">
    <property type="entry name" value="U-BOX DOMAIN-CONTAINING PROTEIN"/>
    <property type="match status" value="1"/>
</dbReference>
<dbReference type="PROSITE" id="PS51698">
    <property type="entry name" value="U_BOX"/>
    <property type="match status" value="1"/>
</dbReference>
<dbReference type="SMART" id="SM00504">
    <property type="entry name" value="Ubox"/>
    <property type="match status" value="1"/>
</dbReference>
<protein>
    <recommendedName>
        <fullName evidence="1">U-box domain-containing protein</fullName>
    </recommendedName>
</protein>